<dbReference type="PANTHER" id="PTHR11360">
    <property type="entry name" value="MONOCARBOXYLATE TRANSPORTER"/>
    <property type="match status" value="1"/>
</dbReference>
<evidence type="ECO:0000256" key="2">
    <source>
        <dbReference type="SAM" id="MobiDB-lite"/>
    </source>
</evidence>
<dbReference type="Pfam" id="PF07690">
    <property type="entry name" value="MFS_1"/>
    <property type="match status" value="2"/>
</dbReference>
<feature type="transmembrane region" description="Helical" evidence="3">
    <location>
        <begin position="260"/>
        <end position="279"/>
    </location>
</feature>
<feature type="transmembrane region" description="Helical" evidence="3">
    <location>
        <begin position="349"/>
        <end position="371"/>
    </location>
</feature>
<feature type="transmembrane region" description="Helical" evidence="3">
    <location>
        <begin position="854"/>
        <end position="875"/>
    </location>
</feature>
<feature type="transmembrane region" description="Helical" evidence="3">
    <location>
        <begin position="314"/>
        <end position="342"/>
    </location>
</feature>
<name>A0A8J5R9M9_9HYME</name>
<dbReference type="InterPro" id="IPR050327">
    <property type="entry name" value="Proton-linked_MCT"/>
</dbReference>
<feature type="compositionally biased region" description="Polar residues" evidence="2">
    <location>
        <begin position="151"/>
        <end position="164"/>
    </location>
</feature>
<comment type="subcellular location">
    <subcellularLocation>
        <location evidence="1">Membrane</location>
        <topology evidence="1">Multi-pass membrane protein</topology>
    </subcellularLocation>
</comment>
<gene>
    <name evidence="5" type="ORF">G9C98_002357</name>
</gene>
<feature type="transmembrane region" description="Helical" evidence="3">
    <location>
        <begin position="789"/>
        <end position="811"/>
    </location>
</feature>
<keyword evidence="3" id="KW-1133">Transmembrane helix</keyword>
<dbReference type="PROSITE" id="PS50850">
    <property type="entry name" value="MFS"/>
    <property type="match status" value="1"/>
</dbReference>
<accession>A0A8J5R9M9</accession>
<feature type="transmembrane region" description="Helical" evidence="3">
    <location>
        <begin position="221"/>
        <end position="248"/>
    </location>
</feature>
<comment type="caution">
    <text evidence="5">The sequence shown here is derived from an EMBL/GenBank/DDBJ whole genome shotgun (WGS) entry which is preliminary data.</text>
</comment>
<dbReference type="AlphaFoldDB" id="A0A8J5R9M9"/>
<keyword evidence="6" id="KW-1185">Reference proteome</keyword>
<feature type="transmembrane region" description="Helical" evidence="3">
    <location>
        <begin position="823"/>
        <end position="842"/>
    </location>
</feature>
<dbReference type="Proteomes" id="UP000729913">
    <property type="component" value="Unassembled WGS sequence"/>
</dbReference>
<feature type="transmembrane region" description="Helical" evidence="3">
    <location>
        <begin position="733"/>
        <end position="753"/>
    </location>
</feature>
<dbReference type="OrthoDB" id="410267at2759"/>
<dbReference type="GO" id="GO:0016020">
    <property type="term" value="C:membrane"/>
    <property type="evidence" value="ECO:0007669"/>
    <property type="project" value="UniProtKB-SubCell"/>
</dbReference>
<feature type="transmembrane region" description="Helical" evidence="3">
    <location>
        <begin position="377"/>
        <end position="398"/>
    </location>
</feature>
<keyword evidence="3" id="KW-0472">Membrane</keyword>
<reference evidence="5" key="1">
    <citation type="submission" date="2020-03" db="EMBL/GenBank/DDBJ databases">
        <authorList>
            <person name="Chebbi M.A."/>
            <person name="Drezen J.M."/>
        </authorList>
    </citation>
    <scope>NUCLEOTIDE SEQUENCE</scope>
    <source>
        <tissue evidence="5">Whole body</tissue>
    </source>
</reference>
<evidence type="ECO:0000313" key="5">
    <source>
        <dbReference type="EMBL" id="KAG8041369.1"/>
    </source>
</evidence>
<feature type="transmembrane region" description="Helical" evidence="3">
    <location>
        <begin position="291"/>
        <end position="308"/>
    </location>
</feature>
<feature type="domain" description="Major facilitator superfamily (MFS) profile" evidence="4">
    <location>
        <begin position="224"/>
        <end position="878"/>
    </location>
</feature>
<dbReference type="EMBL" id="JAAOIC020000019">
    <property type="protein sequence ID" value="KAG8041369.1"/>
    <property type="molecule type" value="Genomic_DNA"/>
</dbReference>
<reference evidence="5" key="2">
    <citation type="submission" date="2021-04" db="EMBL/GenBank/DDBJ databases">
        <title>Genome-wide patterns of bracovirus chromosomal integration into multiple host tissues during parasitism.</title>
        <authorList>
            <person name="Chebbi M.A.C."/>
        </authorList>
    </citation>
    <scope>NUCLEOTIDE SEQUENCE</scope>
    <source>
        <tissue evidence="5">Whole body</tissue>
    </source>
</reference>
<evidence type="ECO:0000256" key="3">
    <source>
        <dbReference type="SAM" id="Phobius"/>
    </source>
</evidence>
<feature type="compositionally biased region" description="Low complexity" evidence="2">
    <location>
        <begin position="81"/>
        <end position="102"/>
    </location>
</feature>
<evidence type="ECO:0000259" key="4">
    <source>
        <dbReference type="PROSITE" id="PS50850"/>
    </source>
</evidence>
<evidence type="ECO:0000256" key="1">
    <source>
        <dbReference type="ARBA" id="ARBA00004141"/>
    </source>
</evidence>
<dbReference type="GO" id="GO:0008028">
    <property type="term" value="F:monocarboxylic acid transmembrane transporter activity"/>
    <property type="evidence" value="ECO:0007669"/>
    <property type="project" value="TreeGrafter"/>
</dbReference>
<sequence>MSDDRLNDNYITTESKLNNLLEREMKTCVFSNVNNNNIHDINNTKSNNVDSCNKIKSKSRGSCLDSPKKGPAPLVGWQNDSPTVCTTSPNTNTNTNTDSFNSIQDDKDNNDFGSRKSSGIGRDSSLALTNDHLSIDSISSHKNESECESESLLTPNGDNFPSKGSSEEKNGQTDGDGMVNFSAESSVVDLVFDLKKNLGRNATSIDLDSCNEDPKIPDGGWGWMVVLASLVISLIADGVSFSFGLLYIEFLNEFRASKSKTAWIGSLFMAVPLMSGPVMSALVDRYGCRKMTILGGLISGFGFTLSSFGTSIEFMFLTFGILSGLGLGLCYVTAVVSIAYWFDKKRTLAMGLGACGTGIGTFVYAPLTSFWICEYGWRGTCLLLGGTFLNLIVCGCVMKDPEWWIIEQRKQSIESPRKSIVRSENGRSCSAISVEDFPGIEELRKLLKSGKTPECQLQSLRTSLVTLCDGTLGSEGGSGFRSVVNLPTFVRQSEKVPLEVLESLSTNSRLYNVILENYPSLLLCRSISDKNVDQSPMGETSNKAGVTMSMRIKQAKEKNAVIKEDAPRFECPIDMTKVQTLKVKKDFEQTVEQEKSKHHIPGINCDIVRTDSLPWLKRQFNPNTHYFKNIRVHRNSVMYRGAVLNLHKYRLRASSCPDIFRNSMTTLAKENEEKWYSEIVSLFKDIMDFSMFLELHFLALSLSTITLFTWFIVPYFYLAEHLTRNGYSEADGAYLLSIIGISSTIGMVFLGWAGDQPWMNRTKTYAVCLIGCGIATIFMSTFVHNYTILMVSAAFFGLLFSSNLSFTPVIVVELIPLERFTTAYGLSLLCQGIGNFVGPPFAGLLFDLTNTWDLSFLQAGGWIIVSGLLVGIIPYTKNRKIWGSGLIEMEQYA</sequence>
<dbReference type="InterPro" id="IPR011701">
    <property type="entry name" value="MFS"/>
</dbReference>
<evidence type="ECO:0000313" key="6">
    <source>
        <dbReference type="Proteomes" id="UP000729913"/>
    </source>
</evidence>
<feature type="transmembrane region" description="Helical" evidence="3">
    <location>
        <begin position="692"/>
        <end position="713"/>
    </location>
</feature>
<organism evidence="5 6">
    <name type="scientific">Cotesia typhae</name>
    <dbReference type="NCBI Taxonomy" id="2053667"/>
    <lineage>
        <taxon>Eukaryota</taxon>
        <taxon>Metazoa</taxon>
        <taxon>Ecdysozoa</taxon>
        <taxon>Arthropoda</taxon>
        <taxon>Hexapoda</taxon>
        <taxon>Insecta</taxon>
        <taxon>Pterygota</taxon>
        <taxon>Neoptera</taxon>
        <taxon>Endopterygota</taxon>
        <taxon>Hymenoptera</taxon>
        <taxon>Apocrita</taxon>
        <taxon>Ichneumonoidea</taxon>
        <taxon>Braconidae</taxon>
        <taxon>Microgastrinae</taxon>
        <taxon>Cotesia</taxon>
    </lineage>
</organism>
<keyword evidence="3" id="KW-0812">Transmembrane</keyword>
<dbReference type="PANTHER" id="PTHR11360:SF111">
    <property type="entry name" value="CHASKI, ISOFORM A"/>
    <property type="match status" value="1"/>
</dbReference>
<dbReference type="InterPro" id="IPR020846">
    <property type="entry name" value="MFS_dom"/>
</dbReference>
<feature type="compositionally biased region" description="Basic and acidic residues" evidence="2">
    <location>
        <begin position="104"/>
        <end position="114"/>
    </location>
</feature>
<feature type="region of interest" description="Disordered" evidence="2">
    <location>
        <begin position="58"/>
        <end position="125"/>
    </location>
</feature>
<protein>
    <recommendedName>
        <fullName evidence="4">Major facilitator superfamily (MFS) profile domain-containing protein</fullName>
    </recommendedName>
</protein>
<proteinExistence type="predicted"/>
<feature type="transmembrane region" description="Helical" evidence="3">
    <location>
        <begin position="765"/>
        <end position="783"/>
    </location>
</feature>
<feature type="region of interest" description="Disordered" evidence="2">
    <location>
        <begin position="139"/>
        <end position="178"/>
    </location>
</feature>